<feature type="transmembrane region" description="Helical" evidence="5">
    <location>
        <begin position="432"/>
        <end position="454"/>
    </location>
</feature>
<feature type="transmembrane region" description="Helical" evidence="5">
    <location>
        <begin position="121"/>
        <end position="143"/>
    </location>
</feature>
<dbReference type="OrthoDB" id="410267at2759"/>
<keyword evidence="3 5" id="KW-1133">Transmembrane helix</keyword>
<evidence type="ECO:0008006" key="10">
    <source>
        <dbReference type="Google" id="ProtNLM"/>
    </source>
</evidence>
<keyword evidence="9" id="KW-1185">Reference proteome</keyword>
<dbReference type="CDD" id="cd17354">
    <property type="entry name" value="MFS_Mch1p_like"/>
    <property type="match status" value="1"/>
</dbReference>
<dbReference type="Pfam" id="PF06813">
    <property type="entry name" value="Nodulin-like"/>
    <property type="match status" value="2"/>
</dbReference>
<organism evidence="8 9">
    <name type="scientific">Panicum miliaceum</name>
    <name type="common">Proso millet</name>
    <name type="synonym">Broomcorn millet</name>
    <dbReference type="NCBI Taxonomy" id="4540"/>
    <lineage>
        <taxon>Eukaryota</taxon>
        <taxon>Viridiplantae</taxon>
        <taxon>Streptophyta</taxon>
        <taxon>Embryophyta</taxon>
        <taxon>Tracheophyta</taxon>
        <taxon>Spermatophyta</taxon>
        <taxon>Magnoliopsida</taxon>
        <taxon>Liliopsida</taxon>
        <taxon>Poales</taxon>
        <taxon>Poaceae</taxon>
        <taxon>PACMAD clade</taxon>
        <taxon>Panicoideae</taxon>
        <taxon>Panicodae</taxon>
        <taxon>Paniceae</taxon>
        <taxon>Panicinae</taxon>
        <taxon>Panicum</taxon>
        <taxon>Panicum sect. Panicum</taxon>
    </lineage>
</organism>
<keyword evidence="2 5" id="KW-0812">Transmembrane</keyword>
<evidence type="ECO:0000313" key="9">
    <source>
        <dbReference type="Proteomes" id="UP000275267"/>
    </source>
</evidence>
<dbReference type="InterPro" id="IPR010658">
    <property type="entry name" value="Nodulin-like"/>
</dbReference>
<evidence type="ECO:0000256" key="1">
    <source>
        <dbReference type="ARBA" id="ARBA00004141"/>
    </source>
</evidence>
<keyword evidence="4 5" id="KW-0472">Membrane</keyword>
<feature type="transmembrane region" description="Helical" evidence="5">
    <location>
        <begin position="338"/>
        <end position="355"/>
    </location>
</feature>
<feature type="transmembrane region" description="Helical" evidence="5">
    <location>
        <begin position="407"/>
        <end position="426"/>
    </location>
</feature>
<dbReference type="PROSITE" id="PS51257">
    <property type="entry name" value="PROKAR_LIPOPROTEIN"/>
    <property type="match status" value="1"/>
</dbReference>
<gene>
    <name evidence="8" type="ORF">C2845_PM14G19140</name>
</gene>
<evidence type="ECO:0000256" key="5">
    <source>
        <dbReference type="SAM" id="Phobius"/>
    </source>
</evidence>
<name>A0A3L6PKK1_PANMI</name>
<dbReference type="InterPro" id="IPR056555">
    <property type="entry name" value="NFD4_C"/>
</dbReference>
<sequence>MVEVGSRVQGFLRNRWLVFVAAMWMQSCAGVGYLFGSLSPVIKSSLGYNQRQVAGLGVAKDLGDSVGFLAGTLCALLPLWASLLVGAAQNLVGYGWVWLAVTRRVPVPPLWANFPKSRGPIVGILKGFAGLSGAILTQIYAMIHSPDDAALIFMVAVGPTMVVIALMFIVRPVGGHRQVRPSDGTSFTFVYSVCLLLAAYLMGVMLLEDLVDLSQSMIALLTIILIIFLLVPIVIPVLLSFFSDDDETLYALLLPSPRKEEPSASTSSEEQQEVILSELEDEKPRDVDLLSASERQKRIAALQARLFQAAAVGAVRVKRRRGPRRGEDFTLMQALIKADFWLLFFSLLLGSGSGLTVIDNLGQMSQSLGYKETHIFVSMISIWNFLGRIGGGYFSEIIVKDYAYPRAIALAIAQVLMAIGHFNFAMAWPGTMYIGTLLVGIGYGAHWAIVPAAASELFGVKYFGALYNFLTVANPAGSLVFSGIIASSIYDAEAAKQAQQRHNSTLLAMPARVVTMISEAAPSLKCEGAICFFLSSLIMSGFCIIAVVLSLILVYRTKIVYTNLYGKPRLVLSSNLFWTTFFGEQTWSFAFIRKCSSAADEPGTLWSGRSCSQAAFKLVAADGSMGGAGYEYGIVKVYES</sequence>
<evidence type="ECO:0000256" key="4">
    <source>
        <dbReference type="ARBA" id="ARBA00023136"/>
    </source>
</evidence>
<proteinExistence type="predicted"/>
<dbReference type="GO" id="GO:0016020">
    <property type="term" value="C:membrane"/>
    <property type="evidence" value="ECO:0007669"/>
    <property type="project" value="UniProtKB-SubCell"/>
</dbReference>
<feature type="transmembrane region" description="Helical" evidence="5">
    <location>
        <begin position="68"/>
        <end position="101"/>
    </location>
</feature>
<dbReference type="SUPFAM" id="SSF103473">
    <property type="entry name" value="MFS general substrate transporter"/>
    <property type="match status" value="1"/>
</dbReference>
<feature type="domain" description="Nodulin-like" evidence="6">
    <location>
        <begin position="15"/>
        <end position="111"/>
    </location>
</feature>
<evidence type="ECO:0000256" key="3">
    <source>
        <dbReference type="ARBA" id="ARBA00022989"/>
    </source>
</evidence>
<dbReference type="InterPro" id="IPR036259">
    <property type="entry name" value="MFS_trans_sf"/>
</dbReference>
<dbReference type="PANTHER" id="PTHR21576">
    <property type="entry name" value="UNCHARACTERIZED NODULIN-LIKE PROTEIN"/>
    <property type="match status" value="1"/>
</dbReference>
<dbReference type="AlphaFoldDB" id="A0A3L6PKK1"/>
<comment type="subcellular location">
    <subcellularLocation>
        <location evidence="1">Membrane</location>
        <topology evidence="1">Multi-pass membrane protein</topology>
    </subcellularLocation>
</comment>
<dbReference type="EMBL" id="PQIB02000016">
    <property type="protein sequence ID" value="RLM60413.1"/>
    <property type="molecule type" value="Genomic_DNA"/>
</dbReference>
<protein>
    <recommendedName>
        <fullName evidence="10">Nodulin-like domain-containing protein</fullName>
    </recommendedName>
</protein>
<feature type="domain" description="NFD4 C-terminal" evidence="7">
    <location>
        <begin position="334"/>
        <end position="496"/>
    </location>
</feature>
<feature type="transmembrane region" description="Helical" evidence="5">
    <location>
        <begin position="375"/>
        <end position="395"/>
    </location>
</feature>
<feature type="transmembrane region" description="Helical" evidence="5">
    <location>
        <begin position="219"/>
        <end position="242"/>
    </location>
</feature>
<evidence type="ECO:0000313" key="8">
    <source>
        <dbReference type="EMBL" id="RLM60413.1"/>
    </source>
</evidence>
<dbReference type="Gene3D" id="1.20.1250.20">
    <property type="entry name" value="MFS general substrate transporter like domains"/>
    <property type="match status" value="1"/>
</dbReference>
<feature type="transmembrane region" description="Helical" evidence="5">
    <location>
        <begin position="466"/>
        <end position="490"/>
    </location>
</feature>
<reference evidence="9" key="1">
    <citation type="journal article" date="2019" name="Nat. Commun.">
        <title>The genome of broomcorn millet.</title>
        <authorList>
            <person name="Zou C."/>
            <person name="Miki D."/>
            <person name="Li D."/>
            <person name="Tang Q."/>
            <person name="Xiao L."/>
            <person name="Rajput S."/>
            <person name="Deng P."/>
            <person name="Jia W."/>
            <person name="Huang R."/>
            <person name="Zhang M."/>
            <person name="Sun Y."/>
            <person name="Hu J."/>
            <person name="Fu X."/>
            <person name="Schnable P.S."/>
            <person name="Li F."/>
            <person name="Zhang H."/>
            <person name="Feng B."/>
            <person name="Zhu X."/>
            <person name="Liu R."/>
            <person name="Schnable J.C."/>
            <person name="Zhu J.-K."/>
            <person name="Zhang H."/>
        </authorList>
    </citation>
    <scope>NUCLEOTIDE SEQUENCE [LARGE SCALE GENOMIC DNA]</scope>
</reference>
<feature type="domain" description="Nodulin-like" evidence="6">
    <location>
        <begin position="113"/>
        <end position="237"/>
    </location>
</feature>
<dbReference type="PANTHER" id="PTHR21576:SF73">
    <property type="entry name" value="F1C9.29 PROTEIN-RELATED"/>
    <property type="match status" value="1"/>
</dbReference>
<evidence type="ECO:0000259" key="7">
    <source>
        <dbReference type="Pfam" id="PF23262"/>
    </source>
</evidence>
<evidence type="ECO:0000256" key="2">
    <source>
        <dbReference type="ARBA" id="ARBA00022692"/>
    </source>
</evidence>
<comment type="caution">
    <text evidence="8">The sequence shown here is derived from an EMBL/GenBank/DDBJ whole genome shotgun (WGS) entry which is preliminary data.</text>
</comment>
<feature type="transmembrane region" description="Helical" evidence="5">
    <location>
        <begin position="532"/>
        <end position="555"/>
    </location>
</feature>
<dbReference type="Proteomes" id="UP000275267">
    <property type="component" value="Unassembled WGS sequence"/>
</dbReference>
<feature type="transmembrane region" description="Helical" evidence="5">
    <location>
        <begin position="150"/>
        <end position="169"/>
    </location>
</feature>
<evidence type="ECO:0000259" key="6">
    <source>
        <dbReference type="Pfam" id="PF06813"/>
    </source>
</evidence>
<feature type="transmembrane region" description="Helical" evidence="5">
    <location>
        <begin position="16"/>
        <end position="36"/>
    </location>
</feature>
<feature type="transmembrane region" description="Helical" evidence="5">
    <location>
        <begin position="189"/>
        <end position="207"/>
    </location>
</feature>
<dbReference type="Pfam" id="PF23262">
    <property type="entry name" value="NFD4_C"/>
    <property type="match status" value="1"/>
</dbReference>
<accession>A0A3L6PKK1</accession>
<dbReference type="STRING" id="4540.A0A3L6PKK1"/>